<organism evidence="2 3">
    <name type="scientific">Arthrobacter glacialis</name>
    <dbReference type="NCBI Taxonomy" id="1664"/>
    <lineage>
        <taxon>Bacteria</taxon>
        <taxon>Bacillati</taxon>
        <taxon>Actinomycetota</taxon>
        <taxon>Actinomycetes</taxon>
        <taxon>Micrococcales</taxon>
        <taxon>Micrococcaceae</taxon>
        <taxon>Arthrobacter</taxon>
    </lineage>
</organism>
<feature type="transmembrane region" description="Helical" evidence="1">
    <location>
        <begin position="107"/>
        <end position="127"/>
    </location>
</feature>
<sequence length="163" mass="18632">MEVLLLSAGEARILDRTTWVVIFRSRLHDLGAPVGPTFSGTFFDFNRVCTRDSVAVARANHPPASYTVNMSMDEGVPFRHRVTDFLGLTDSPRRQAKILEKSTSTELLIRAVVVSFFVVLFTVVIFVEQDREFTWFLLADLCLAGAAAMTWVRWGRYRNRWTR</sequence>
<evidence type="ECO:0000313" key="3">
    <source>
        <dbReference type="Proteomes" id="UP000237061"/>
    </source>
</evidence>
<comment type="caution">
    <text evidence="2">The sequence shown here is derived from an EMBL/GenBank/DDBJ whole genome shotgun (WGS) entry which is preliminary data.</text>
</comment>
<keyword evidence="3" id="KW-1185">Reference proteome</keyword>
<feature type="transmembrane region" description="Helical" evidence="1">
    <location>
        <begin position="133"/>
        <end position="154"/>
    </location>
</feature>
<name>A0A2S3ZRL8_ARTGL</name>
<evidence type="ECO:0000313" key="2">
    <source>
        <dbReference type="EMBL" id="POH71642.1"/>
    </source>
</evidence>
<dbReference type="Proteomes" id="UP000237061">
    <property type="component" value="Unassembled WGS sequence"/>
</dbReference>
<gene>
    <name evidence="2" type="ORF">CVS27_19835</name>
</gene>
<keyword evidence="1" id="KW-1133">Transmembrane helix</keyword>
<keyword evidence="1" id="KW-0472">Membrane</keyword>
<keyword evidence="1" id="KW-0812">Transmembrane</keyword>
<protein>
    <submittedName>
        <fullName evidence="2">Uncharacterized protein</fullName>
    </submittedName>
</protein>
<dbReference type="AlphaFoldDB" id="A0A2S3ZRL8"/>
<evidence type="ECO:0000256" key="1">
    <source>
        <dbReference type="SAM" id="Phobius"/>
    </source>
</evidence>
<dbReference type="EMBL" id="PPXC01000026">
    <property type="protein sequence ID" value="POH71642.1"/>
    <property type="molecule type" value="Genomic_DNA"/>
</dbReference>
<reference evidence="2 3" key="1">
    <citation type="submission" date="2018-01" db="EMBL/GenBank/DDBJ databases">
        <title>Arthrobacter sp. nov., from glaciers in China.</title>
        <authorList>
            <person name="Liu Q."/>
            <person name="Xin Y.-H."/>
        </authorList>
    </citation>
    <scope>NUCLEOTIDE SEQUENCE [LARGE SCALE GENOMIC DNA]</scope>
    <source>
        <strain evidence="2 3">HLT2-12-2</strain>
    </source>
</reference>
<proteinExistence type="predicted"/>
<accession>A0A2S3ZRL8</accession>